<evidence type="ECO:0000313" key="1">
    <source>
        <dbReference type="EMBL" id="KAJ2809497.1"/>
    </source>
</evidence>
<gene>
    <name evidence="1" type="primary">TRM82</name>
    <name evidence="1" type="ORF">H4S07_003206</name>
</gene>
<name>A0ACC1LJ56_9FUNG</name>
<sequence length="451" mass="49409">ALCRNEKVNAAMVARLAAVGRKAKLQGYEILKAIKIDHRPFDIETNAILTPTLKLKRNIAADYYRPDIDRMYAAITSTQTNSKGAVALVFGANFHVTDGAGTITASTTANEQSGQVKIEGPLYGNIRAAAFSRDGLLFAVCTVDKGLHIYETTGWATARRLQSEKRSNALTFEPSGEYLITADKFGDAHWVGTTSEYPETSKVLLGHVSNLCAVDFSFHEKPYVLTCDRDEKLRVSKYPNSYNIQAFGLGHTEFITSVAPARFALDNAVTGSGDGTMRLWNMHTGELLQTVEMSTYLAKYYESGAALCTENTYEDRTAAIRRYGVLRVRAVDAIDAFVAVVERIPAVLVFPFRHGKLAEAQVIDIAHPPTDVGVLGDRLVVSYAPTASGELLTALRHDGDGYVADEELTAAFSANVTTLETEDVPKVQSIFVWGNKMYLERPKGEDADDQE</sequence>
<dbReference type="EMBL" id="JANBUP010000985">
    <property type="protein sequence ID" value="KAJ2809497.1"/>
    <property type="molecule type" value="Genomic_DNA"/>
</dbReference>
<keyword evidence="2" id="KW-1185">Reference proteome</keyword>
<feature type="non-terminal residue" evidence="1">
    <location>
        <position position="1"/>
    </location>
</feature>
<evidence type="ECO:0000313" key="2">
    <source>
        <dbReference type="Proteomes" id="UP001140096"/>
    </source>
</evidence>
<organism evidence="1 2">
    <name type="scientific">Coemansia furcata</name>
    <dbReference type="NCBI Taxonomy" id="417177"/>
    <lineage>
        <taxon>Eukaryota</taxon>
        <taxon>Fungi</taxon>
        <taxon>Fungi incertae sedis</taxon>
        <taxon>Zoopagomycota</taxon>
        <taxon>Kickxellomycotina</taxon>
        <taxon>Kickxellomycetes</taxon>
        <taxon>Kickxellales</taxon>
        <taxon>Kickxellaceae</taxon>
        <taxon>Coemansia</taxon>
    </lineage>
</organism>
<protein>
    <submittedName>
        <fullName evidence="1">tRNA (Guanine-N(7)-)-methyltransferase non-catalytic subunit trm82</fullName>
    </submittedName>
</protein>
<dbReference type="Proteomes" id="UP001140096">
    <property type="component" value="Unassembled WGS sequence"/>
</dbReference>
<comment type="caution">
    <text evidence="1">The sequence shown here is derived from an EMBL/GenBank/DDBJ whole genome shotgun (WGS) entry which is preliminary data.</text>
</comment>
<reference evidence="1" key="1">
    <citation type="submission" date="2022-07" db="EMBL/GenBank/DDBJ databases">
        <title>Phylogenomic reconstructions and comparative analyses of Kickxellomycotina fungi.</title>
        <authorList>
            <person name="Reynolds N.K."/>
            <person name="Stajich J.E."/>
            <person name="Barry K."/>
            <person name="Grigoriev I.V."/>
            <person name="Crous P."/>
            <person name="Smith M.E."/>
        </authorList>
    </citation>
    <scope>NUCLEOTIDE SEQUENCE</scope>
    <source>
        <strain evidence="1">CBS 102833</strain>
    </source>
</reference>
<proteinExistence type="predicted"/>
<accession>A0ACC1LJ56</accession>